<dbReference type="SUPFAM" id="SSF46785">
    <property type="entry name" value="Winged helix' DNA-binding domain"/>
    <property type="match status" value="1"/>
</dbReference>
<dbReference type="PROSITE" id="PS50931">
    <property type="entry name" value="HTH_LYSR"/>
    <property type="match status" value="1"/>
</dbReference>
<dbReference type="InterPro" id="IPR000847">
    <property type="entry name" value="LysR_HTH_N"/>
</dbReference>
<evidence type="ECO:0000313" key="6">
    <source>
        <dbReference type="EMBL" id="VYU79632.1"/>
    </source>
</evidence>
<dbReference type="GO" id="GO:0003700">
    <property type="term" value="F:DNA-binding transcription factor activity"/>
    <property type="evidence" value="ECO:0007669"/>
    <property type="project" value="InterPro"/>
</dbReference>
<dbReference type="Gene3D" id="1.10.10.10">
    <property type="entry name" value="Winged helix-like DNA-binding domain superfamily/Winged helix DNA-binding domain"/>
    <property type="match status" value="1"/>
</dbReference>
<evidence type="ECO:0000256" key="3">
    <source>
        <dbReference type="ARBA" id="ARBA00023125"/>
    </source>
</evidence>
<accession>A0A6N3HSA4</accession>
<dbReference type="PANTHER" id="PTHR30346:SF30">
    <property type="entry name" value="SMALL NEUTRAL PROTEASE REGULATORY PROTEIN"/>
    <property type="match status" value="1"/>
</dbReference>
<dbReference type="AlphaFoldDB" id="A0A6N3HSA4"/>
<evidence type="ECO:0000259" key="5">
    <source>
        <dbReference type="PROSITE" id="PS50931"/>
    </source>
</evidence>
<gene>
    <name evidence="6" type="primary">gltC_4</name>
    <name evidence="6" type="ORF">PALFYP105_01466</name>
</gene>
<sequence>MMKPTFNQLISFCTVAEVGNIGRAAERLSISQPPLSRQIAQLESNVGAKLFTRDAKGVRLTIAGEQFLTDAHAILALMQQACNNVRAVADGQQGFLKLAATMYASYSVVPQVAMRHKASYPDVKLLFKELVPTDLISALQDGSIDAAISFGEPTTSDINSLVILQEPLIAALPANHHFADNEALNLACLGDDQFITVPRAMAPMLYDTILSQCQKAGFSPHIGLEVSSQQTIVNFVANGFGVALIPASMQHAQIRGVVYKELAGANTVQNVLMWNARNKNPSLKRFLSLCREIRDELNTAQAGE</sequence>
<evidence type="ECO:0000256" key="1">
    <source>
        <dbReference type="ARBA" id="ARBA00009437"/>
    </source>
</evidence>
<comment type="similarity">
    <text evidence="1">Belongs to the LysR transcriptional regulatory family.</text>
</comment>
<proteinExistence type="inferred from homology"/>
<dbReference type="Gene3D" id="3.40.190.10">
    <property type="entry name" value="Periplasmic binding protein-like II"/>
    <property type="match status" value="2"/>
</dbReference>
<dbReference type="SUPFAM" id="SSF53850">
    <property type="entry name" value="Periplasmic binding protein-like II"/>
    <property type="match status" value="1"/>
</dbReference>
<dbReference type="InterPro" id="IPR005119">
    <property type="entry name" value="LysR_subst-bd"/>
</dbReference>
<organism evidence="6">
    <name type="scientific">Enterobacter agglomerans</name>
    <name type="common">Erwinia herbicola</name>
    <name type="synonym">Pantoea agglomerans</name>
    <dbReference type="NCBI Taxonomy" id="549"/>
    <lineage>
        <taxon>Bacteria</taxon>
        <taxon>Pseudomonadati</taxon>
        <taxon>Pseudomonadota</taxon>
        <taxon>Gammaproteobacteria</taxon>
        <taxon>Enterobacterales</taxon>
        <taxon>Erwiniaceae</taxon>
        <taxon>Pantoea</taxon>
        <taxon>Pantoea agglomerans group</taxon>
    </lineage>
</organism>
<dbReference type="InterPro" id="IPR036390">
    <property type="entry name" value="WH_DNA-bd_sf"/>
</dbReference>
<feature type="domain" description="HTH lysR-type" evidence="5">
    <location>
        <begin position="4"/>
        <end position="61"/>
    </location>
</feature>
<dbReference type="CDD" id="cd08414">
    <property type="entry name" value="PBP2_LTTR_aromatics_like"/>
    <property type="match status" value="1"/>
</dbReference>
<dbReference type="InterPro" id="IPR036388">
    <property type="entry name" value="WH-like_DNA-bd_sf"/>
</dbReference>
<dbReference type="GO" id="GO:0003677">
    <property type="term" value="F:DNA binding"/>
    <property type="evidence" value="ECO:0007669"/>
    <property type="project" value="UniProtKB-KW"/>
</dbReference>
<dbReference type="GO" id="GO:0032993">
    <property type="term" value="C:protein-DNA complex"/>
    <property type="evidence" value="ECO:0007669"/>
    <property type="project" value="TreeGrafter"/>
</dbReference>
<evidence type="ECO:0000256" key="2">
    <source>
        <dbReference type="ARBA" id="ARBA00023015"/>
    </source>
</evidence>
<protein>
    <submittedName>
        <fullName evidence="6">HTH-type transcriptional regulator GltC</fullName>
    </submittedName>
</protein>
<name>A0A6N3HSA4_ENTAG</name>
<keyword evidence="2" id="KW-0805">Transcription regulation</keyword>
<dbReference type="Pfam" id="PF03466">
    <property type="entry name" value="LysR_substrate"/>
    <property type="match status" value="1"/>
</dbReference>
<dbReference type="Pfam" id="PF00126">
    <property type="entry name" value="HTH_1"/>
    <property type="match status" value="1"/>
</dbReference>
<dbReference type="PRINTS" id="PR00039">
    <property type="entry name" value="HTHLYSR"/>
</dbReference>
<reference evidence="6" key="1">
    <citation type="submission" date="2019-11" db="EMBL/GenBank/DDBJ databases">
        <authorList>
            <person name="Feng L."/>
        </authorList>
    </citation>
    <scope>NUCLEOTIDE SEQUENCE</scope>
    <source>
        <strain evidence="6">PagglomeransLFYP105</strain>
    </source>
</reference>
<dbReference type="FunFam" id="1.10.10.10:FF:000001">
    <property type="entry name" value="LysR family transcriptional regulator"/>
    <property type="match status" value="1"/>
</dbReference>
<dbReference type="PANTHER" id="PTHR30346">
    <property type="entry name" value="TRANSCRIPTIONAL DUAL REGULATOR HCAR-RELATED"/>
    <property type="match status" value="1"/>
</dbReference>
<dbReference type="EMBL" id="CACRUS010000033">
    <property type="protein sequence ID" value="VYU79632.1"/>
    <property type="molecule type" value="Genomic_DNA"/>
</dbReference>
<keyword evidence="3" id="KW-0238">DNA-binding</keyword>
<evidence type="ECO:0000256" key="4">
    <source>
        <dbReference type="ARBA" id="ARBA00023163"/>
    </source>
</evidence>
<keyword evidence="4" id="KW-0804">Transcription</keyword>